<evidence type="ECO:0000313" key="1">
    <source>
        <dbReference type="EMBL" id="CAB4188651.1"/>
    </source>
</evidence>
<sequence length="60" mass="6821">MTSILIHRVKSLELKEPSSLVGQVGVFWTRKIFVIDESGNKTEITLFADDEQSLEIKELT</sequence>
<proteinExistence type="predicted"/>
<accession>A0A6J5R500</accession>
<gene>
    <name evidence="1" type="ORF">UFOVP1176_42</name>
</gene>
<protein>
    <submittedName>
        <fullName evidence="1">Uncharacterized protein</fullName>
    </submittedName>
</protein>
<organism evidence="1">
    <name type="scientific">uncultured Caudovirales phage</name>
    <dbReference type="NCBI Taxonomy" id="2100421"/>
    <lineage>
        <taxon>Viruses</taxon>
        <taxon>Duplodnaviria</taxon>
        <taxon>Heunggongvirae</taxon>
        <taxon>Uroviricota</taxon>
        <taxon>Caudoviricetes</taxon>
        <taxon>Peduoviridae</taxon>
        <taxon>Maltschvirus</taxon>
        <taxon>Maltschvirus maltsch</taxon>
    </lineage>
</organism>
<reference evidence="1" key="1">
    <citation type="submission" date="2020-05" db="EMBL/GenBank/DDBJ databases">
        <authorList>
            <person name="Chiriac C."/>
            <person name="Salcher M."/>
            <person name="Ghai R."/>
            <person name="Kavagutti S V."/>
        </authorList>
    </citation>
    <scope>NUCLEOTIDE SEQUENCE</scope>
</reference>
<name>A0A6J5R500_9CAUD</name>
<dbReference type="EMBL" id="LR797122">
    <property type="protein sequence ID" value="CAB4188651.1"/>
    <property type="molecule type" value="Genomic_DNA"/>
</dbReference>